<proteinExistence type="predicted"/>
<evidence type="ECO:0000313" key="2">
    <source>
        <dbReference type="EMBL" id="KKF09152.1"/>
    </source>
</evidence>
<dbReference type="AlphaFoldDB" id="A0A0F8C1Y4"/>
<feature type="domain" description="Mab-21-like nucleotidyltransferase" evidence="1">
    <location>
        <begin position="22"/>
        <end position="51"/>
    </location>
</feature>
<organism evidence="2">
    <name type="scientific">Larimichthys crocea</name>
    <name type="common">Large yellow croaker</name>
    <name type="synonym">Pseudosciaena crocea</name>
    <dbReference type="NCBI Taxonomy" id="215358"/>
    <lineage>
        <taxon>Eukaryota</taxon>
        <taxon>Metazoa</taxon>
        <taxon>Chordata</taxon>
        <taxon>Craniata</taxon>
        <taxon>Vertebrata</taxon>
        <taxon>Euteleostomi</taxon>
        <taxon>Actinopterygii</taxon>
        <taxon>Neopterygii</taxon>
        <taxon>Teleostei</taxon>
        <taxon>Neoteleostei</taxon>
        <taxon>Acanthomorphata</taxon>
        <taxon>Eupercaria</taxon>
        <taxon>Sciaenidae</taxon>
        <taxon>Larimichthys</taxon>
    </lineage>
</organism>
<protein>
    <recommendedName>
        <fullName evidence="1">Mab-21-like nucleotidyltransferase domain-containing protein</fullName>
    </recommendedName>
</protein>
<name>A0A0F8C1Y4_LARCR</name>
<evidence type="ECO:0000259" key="1">
    <source>
        <dbReference type="Pfam" id="PF03281"/>
    </source>
</evidence>
<reference evidence="2" key="1">
    <citation type="journal article" date="2015" name="PLoS Genet.">
        <title>Genome Sequencing of the Perciform Fish Larimichthys crocea Provides Insights into Molecular and Genetic Mechanisms of Stress Adaptation.</title>
        <authorList>
            <person name="Ao J."/>
            <person name="Mu Y."/>
            <person name="Xiang L.X."/>
            <person name="Fan D."/>
            <person name="Feng M."/>
            <person name="Zhang S."/>
            <person name="Shi Q."/>
            <person name="Zhu L.Y."/>
            <person name="Li T."/>
            <person name="Ding Y."/>
            <person name="Nie L."/>
            <person name="Li Q."/>
            <person name="Dong W.R."/>
            <person name="Jiang L."/>
            <person name="Sun B."/>
            <person name="Zhang X."/>
            <person name="Li M."/>
            <person name="Zhang H.Q."/>
            <person name="Xie S."/>
            <person name="Zhu Y."/>
            <person name="Jiang X."/>
            <person name="Wang X."/>
            <person name="Mu P."/>
            <person name="Chen W."/>
            <person name="Yue Z."/>
            <person name="Wang Z."/>
            <person name="Wang J."/>
            <person name="Shao J.Z."/>
            <person name="Chen X."/>
        </authorList>
    </citation>
    <scope>NUCLEOTIDE SEQUENCE [LARGE SCALE GENOMIC DNA]</scope>
    <source>
        <strain evidence="2">SSNF</strain>
        <tissue evidence="2">Blood</tissue>
    </source>
</reference>
<dbReference type="Gene3D" id="3.30.460.90">
    <property type="match status" value="1"/>
</dbReference>
<dbReference type="Pfam" id="PF03281">
    <property type="entry name" value="Mab-21"/>
    <property type="match status" value="1"/>
</dbReference>
<accession>A0A0F8C1Y4</accession>
<dbReference type="InterPro" id="IPR046903">
    <property type="entry name" value="Mab-21-like_nuc_Trfase"/>
</dbReference>
<gene>
    <name evidence="2" type="ORF">EH28_00009</name>
</gene>
<sequence>MHLKQNTVCFKEVEEPLRTGSYYENLKISNPDEFDVMLPIPVGRVDIKSVRRGWSLLQCGIKTWQEPTAKVSRGQHLIREQNAPGVQG</sequence>
<dbReference type="EMBL" id="KQ046109">
    <property type="protein sequence ID" value="KKF09152.1"/>
    <property type="molecule type" value="Genomic_DNA"/>
</dbReference>